<dbReference type="RefSeq" id="WP_269572114.1">
    <property type="nucleotide sequence ID" value="NZ_OY974080.1"/>
</dbReference>
<keyword evidence="1" id="KW-0812">Transmembrane</keyword>
<evidence type="ECO:0000259" key="2">
    <source>
        <dbReference type="Pfam" id="PF04993"/>
    </source>
</evidence>
<keyword evidence="1" id="KW-1133">Transmembrane helix</keyword>
<evidence type="ECO:0000313" key="3">
    <source>
        <dbReference type="EMBL" id="CAK9119483.1"/>
    </source>
</evidence>
<dbReference type="SUPFAM" id="SSF159894">
    <property type="entry name" value="YgaC/TfoX-N like"/>
    <property type="match status" value="1"/>
</dbReference>
<dbReference type="Pfam" id="PF04993">
    <property type="entry name" value="TfoX_N"/>
    <property type="match status" value="1"/>
</dbReference>
<evidence type="ECO:0000313" key="4">
    <source>
        <dbReference type="Proteomes" id="UP001642485"/>
    </source>
</evidence>
<feature type="transmembrane region" description="Helical" evidence="1">
    <location>
        <begin position="20"/>
        <end position="42"/>
    </location>
</feature>
<reference evidence="3 4" key="1">
    <citation type="submission" date="2024-02" db="EMBL/GenBank/DDBJ databases">
        <authorList>
            <person name="Nijsse B."/>
            <person name="Sprong H."/>
        </authorList>
    </citation>
    <scope>NUCLEOTIDE SEQUENCE [LARGE SCALE GENOMIC DNA]</scope>
    <source>
        <strain evidence="3">OB144</strain>
    </source>
</reference>
<dbReference type="Proteomes" id="UP001642485">
    <property type="component" value="Chromosome"/>
</dbReference>
<accession>A0ABM9N9R4</accession>
<dbReference type="Gene3D" id="3.30.1460.30">
    <property type="entry name" value="YgaC/TfoX-N like chaperone"/>
    <property type="match status" value="1"/>
</dbReference>
<organism evidence="3 4">
    <name type="scientific">Rickettsia helvetica</name>
    <dbReference type="NCBI Taxonomy" id="35789"/>
    <lineage>
        <taxon>Bacteria</taxon>
        <taxon>Pseudomonadati</taxon>
        <taxon>Pseudomonadota</taxon>
        <taxon>Alphaproteobacteria</taxon>
        <taxon>Rickettsiales</taxon>
        <taxon>Rickettsiaceae</taxon>
        <taxon>Rickettsieae</taxon>
        <taxon>Rickettsia</taxon>
        <taxon>spotted fever group</taxon>
    </lineage>
</organism>
<feature type="domain" description="TfoX N-terminal" evidence="2">
    <location>
        <begin position="12"/>
        <end position="47"/>
    </location>
</feature>
<keyword evidence="1" id="KW-0472">Membrane</keyword>
<dbReference type="EMBL" id="OZ018776">
    <property type="protein sequence ID" value="CAK9119483.1"/>
    <property type="molecule type" value="Genomic_DNA"/>
</dbReference>
<evidence type="ECO:0000256" key="1">
    <source>
        <dbReference type="SAM" id="Phobius"/>
    </source>
</evidence>
<dbReference type="InterPro" id="IPR007076">
    <property type="entry name" value="TfoX_N"/>
</dbReference>
<name>A0ABM9N9R4_RICHE</name>
<protein>
    <submittedName>
        <fullName evidence="3">TfoX-N domain-containing protein</fullName>
    </submittedName>
</protein>
<gene>
    <name evidence="3" type="ORF">OB144RH_00225</name>
</gene>
<proteinExistence type="predicted"/>
<sequence length="48" mass="5415">MNKNEFTEYVKELLEPYGSVAVRAMFGGYGIYKGGFMIGIIMSNEIVF</sequence>
<keyword evidence="4" id="KW-1185">Reference proteome</keyword>